<accession>A0ABU0JVA1</accession>
<feature type="transmembrane region" description="Helical" evidence="1">
    <location>
        <begin position="100"/>
        <end position="121"/>
    </location>
</feature>
<proteinExistence type="predicted"/>
<dbReference type="Proteomes" id="UP001224418">
    <property type="component" value="Unassembled WGS sequence"/>
</dbReference>
<evidence type="ECO:0008006" key="4">
    <source>
        <dbReference type="Google" id="ProtNLM"/>
    </source>
</evidence>
<evidence type="ECO:0000313" key="3">
    <source>
        <dbReference type="Proteomes" id="UP001224418"/>
    </source>
</evidence>
<dbReference type="RefSeq" id="WP_343749851.1">
    <property type="nucleotide sequence ID" value="NZ_BAAACJ010000019.1"/>
</dbReference>
<evidence type="ECO:0000313" key="2">
    <source>
        <dbReference type="EMBL" id="MDQ0480053.1"/>
    </source>
</evidence>
<sequence length="221" mass="25398">MNSCYKSKSMLINNLEFDVKNLGVNIVFPFLMCIVSCIFLRAYLNDPQKWMHILEISETFVPMSAGWISIFLFVDIIQEGGYEVIFTYPVKRKELGIKRVLIFYIVYAISVLLYVLSIQLITKENVWLNLYVQFLIEGLFFSALGFLSIVLTSNCAFSIVILVGYSIIGTLTKGKHLGILNIFFSNFDVLGIKEVLIYGIKPLVYSFVLFWVAQFKFNKIN</sequence>
<feature type="transmembrane region" description="Helical" evidence="1">
    <location>
        <begin position="64"/>
        <end position="88"/>
    </location>
</feature>
<organism evidence="2 3">
    <name type="scientific">Hathewaya limosa</name>
    <name type="common">Clostridium limosum</name>
    <dbReference type="NCBI Taxonomy" id="1536"/>
    <lineage>
        <taxon>Bacteria</taxon>
        <taxon>Bacillati</taxon>
        <taxon>Bacillota</taxon>
        <taxon>Clostridia</taxon>
        <taxon>Eubacteriales</taxon>
        <taxon>Clostridiaceae</taxon>
        <taxon>Hathewaya</taxon>
    </lineage>
</organism>
<keyword evidence="1" id="KW-1133">Transmembrane helix</keyword>
<dbReference type="EMBL" id="JAUSWN010000014">
    <property type="protein sequence ID" value="MDQ0480053.1"/>
    <property type="molecule type" value="Genomic_DNA"/>
</dbReference>
<name>A0ABU0JVA1_HATLI</name>
<evidence type="ECO:0000256" key="1">
    <source>
        <dbReference type="SAM" id="Phobius"/>
    </source>
</evidence>
<keyword evidence="1" id="KW-0812">Transmembrane</keyword>
<comment type="caution">
    <text evidence="2">The sequence shown here is derived from an EMBL/GenBank/DDBJ whole genome shotgun (WGS) entry which is preliminary data.</text>
</comment>
<keyword evidence="3" id="KW-1185">Reference proteome</keyword>
<feature type="transmembrane region" description="Helical" evidence="1">
    <location>
        <begin position="21"/>
        <end position="44"/>
    </location>
</feature>
<protein>
    <recommendedName>
        <fullName evidence="4">ABC transporter permease</fullName>
    </recommendedName>
</protein>
<reference evidence="2 3" key="1">
    <citation type="submission" date="2023-07" db="EMBL/GenBank/DDBJ databases">
        <title>Genomic Encyclopedia of Type Strains, Phase IV (KMG-IV): sequencing the most valuable type-strain genomes for metagenomic binning, comparative biology and taxonomic classification.</title>
        <authorList>
            <person name="Goeker M."/>
        </authorList>
    </citation>
    <scope>NUCLEOTIDE SEQUENCE [LARGE SCALE GENOMIC DNA]</scope>
    <source>
        <strain evidence="2 3">DSM 1400</strain>
    </source>
</reference>
<gene>
    <name evidence="2" type="ORF">QOZ93_001797</name>
</gene>
<keyword evidence="1" id="KW-0472">Membrane</keyword>
<feature type="transmembrane region" description="Helical" evidence="1">
    <location>
        <begin position="195"/>
        <end position="213"/>
    </location>
</feature>